<accession>A0AAU2HBH9</accession>
<dbReference type="PANTHER" id="PTHR35526">
    <property type="entry name" value="ANTI-SIGMA-F FACTOR RSBW-RELATED"/>
    <property type="match status" value="1"/>
</dbReference>
<organism evidence="3">
    <name type="scientific">Streptomyces sp. NBC_00060</name>
    <dbReference type="NCBI Taxonomy" id="2975636"/>
    <lineage>
        <taxon>Bacteria</taxon>
        <taxon>Bacillati</taxon>
        <taxon>Actinomycetota</taxon>
        <taxon>Actinomycetes</taxon>
        <taxon>Kitasatosporales</taxon>
        <taxon>Streptomycetaceae</taxon>
        <taxon>Streptomyces</taxon>
    </lineage>
</organism>
<dbReference type="GO" id="GO:0004674">
    <property type="term" value="F:protein serine/threonine kinase activity"/>
    <property type="evidence" value="ECO:0007669"/>
    <property type="project" value="UniProtKB-KW"/>
</dbReference>
<reference evidence="3" key="1">
    <citation type="submission" date="2022-10" db="EMBL/GenBank/DDBJ databases">
        <title>The complete genomes of actinobacterial strains from the NBC collection.</title>
        <authorList>
            <person name="Joergensen T.S."/>
            <person name="Alvarez Arevalo M."/>
            <person name="Sterndorff E.B."/>
            <person name="Faurdal D."/>
            <person name="Vuksanovic O."/>
            <person name="Mourched A.-S."/>
            <person name="Charusanti P."/>
            <person name="Shaw S."/>
            <person name="Blin K."/>
            <person name="Weber T."/>
        </authorList>
    </citation>
    <scope>NUCLEOTIDE SEQUENCE</scope>
    <source>
        <strain evidence="3">NBC_00060</strain>
    </source>
</reference>
<keyword evidence="1" id="KW-0723">Serine/threonine-protein kinase</keyword>
<dbReference type="InterPro" id="IPR003594">
    <property type="entry name" value="HATPase_dom"/>
</dbReference>
<dbReference type="InterPro" id="IPR050267">
    <property type="entry name" value="Anti-sigma-factor_SerPK"/>
</dbReference>
<evidence type="ECO:0000256" key="1">
    <source>
        <dbReference type="ARBA" id="ARBA00022527"/>
    </source>
</evidence>
<keyword evidence="3" id="KW-0547">Nucleotide-binding</keyword>
<dbReference type="Pfam" id="PF13581">
    <property type="entry name" value="HATPase_c_2"/>
    <property type="match status" value="1"/>
</dbReference>
<dbReference type="CDD" id="cd16936">
    <property type="entry name" value="HATPase_RsbW-like"/>
    <property type="match status" value="1"/>
</dbReference>
<sequence length="151" mass="16570">MRFTVGVHSARHVRRIVRTHLDFWAMSDLADAAELAVTELLANVVRHVPDRYCELSIHRRPHGVRVEVSDRFPQLPLPLTASDEDESGRGLVLLDAMVDKWGVSPGPARTGKTVWFECTTADGTTADGIVTDGPSADDSARVVADHLPRHA</sequence>
<feature type="domain" description="Histidine kinase/HSP90-like ATPase" evidence="2">
    <location>
        <begin position="9"/>
        <end position="115"/>
    </location>
</feature>
<dbReference type="AlphaFoldDB" id="A0AAU2HBH9"/>
<dbReference type="Gene3D" id="3.30.565.10">
    <property type="entry name" value="Histidine kinase-like ATPase, C-terminal domain"/>
    <property type="match status" value="1"/>
</dbReference>
<dbReference type="EMBL" id="CP108253">
    <property type="protein sequence ID" value="WTU45589.1"/>
    <property type="molecule type" value="Genomic_DNA"/>
</dbReference>
<dbReference type="InterPro" id="IPR036890">
    <property type="entry name" value="HATPase_C_sf"/>
</dbReference>
<proteinExistence type="predicted"/>
<dbReference type="SUPFAM" id="SSF55874">
    <property type="entry name" value="ATPase domain of HSP90 chaperone/DNA topoisomerase II/histidine kinase"/>
    <property type="match status" value="1"/>
</dbReference>
<dbReference type="GO" id="GO:0005524">
    <property type="term" value="F:ATP binding"/>
    <property type="evidence" value="ECO:0007669"/>
    <property type="project" value="UniProtKB-KW"/>
</dbReference>
<evidence type="ECO:0000259" key="2">
    <source>
        <dbReference type="Pfam" id="PF13581"/>
    </source>
</evidence>
<keyword evidence="1" id="KW-0808">Transferase</keyword>
<dbReference type="PANTHER" id="PTHR35526:SF3">
    <property type="entry name" value="ANTI-SIGMA-F FACTOR RSBW"/>
    <property type="match status" value="1"/>
</dbReference>
<gene>
    <name evidence="3" type="ORF">OHV25_25455</name>
</gene>
<name>A0AAU2HBH9_9ACTN</name>
<protein>
    <submittedName>
        <fullName evidence="3">ATP-binding protein</fullName>
    </submittedName>
</protein>
<keyword evidence="1" id="KW-0418">Kinase</keyword>
<evidence type="ECO:0000313" key="3">
    <source>
        <dbReference type="EMBL" id="WTU45589.1"/>
    </source>
</evidence>
<keyword evidence="3" id="KW-0067">ATP-binding</keyword>